<dbReference type="SUPFAM" id="SSF49764">
    <property type="entry name" value="HSP20-like chaperones"/>
    <property type="match status" value="1"/>
</dbReference>
<evidence type="ECO:0000256" key="2">
    <source>
        <dbReference type="RuleBase" id="RU003616"/>
    </source>
</evidence>
<comment type="similarity">
    <text evidence="1 2">Belongs to the small heat shock protein (HSP20) family.</text>
</comment>
<dbReference type="CDD" id="cd06464">
    <property type="entry name" value="ACD_sHsps-like"/>
    <property type="match status" value="1"/>
</dbReference>
<organism evidence="4 5">
    <name type="scientific">Pedococcus ginsenosidimutans</name>
    <dbReference type="NCBI Taxonomy" id="490570"/>
    <lineage>
        <taxon>Bacteria</taxon>
        <taxon>Bacillati</taxon>
        <taxon>Actinomycetota</taxon>
        <taxon>Actinomycetes</taxon>
        <taxon>Micrococcales</taxon>
        <taxon>Intrasporangiaceae</taxon>
        <taxon>Pedococcus</taxon>
    </lineage>
</organism>
<dbReference type="InterPro" id="IPR002068">
    <property type="entry name" value="A-crystallin/Hsp20_dom"/>
</dbReference>
<proteinExistence type="inferred from homology"/>
<dbReference type="PROSITE" id="PS01031">
    <property type="entry name" value="SHSP"/>
    <property type="match status" value="1"/>
</dbReference>
<dbReference type="Pfam" id="PF00011">
    <property type="entry name" value="HSP20"/>
    <property type="match status" value="1"/>
</dbReference>
<evidence type="ECO:0000313" key="4">
    <source>
        <dbReference type="EMBL" id="GAA4723490.1"/>
    </source>
</evidence>
<sequence length="134" mass="14509">MDPWTGFAPWGPRFQELIEQMWPSAEGTSDFSPGGQISETDDAFTLELDLPGVDKKDIEIDISGRRVSVTGTKVVKEREGVLRRSTRASGSFAYEAVLPVAVDASRTTASLADGVLVVSMPKVAESKATRVEIH</sequence>
<reference evidence="5" key="1">
    <citation type="journal article" date="2019" name="Int. J. Syst. Evol. Microbiol.">
        <title>The Global Catalogue of Microorganisms (GCM) 10K type strain sequencing project: providing services to taxonomists for standard genome sequencing and annotation.</title>
        <authorList>
            <consortium name="The Broad Institute Genomics Platform"/>
            <consortium name="The Broad Institute Genome Sequencing Center for Infectious Disease"/>
            <person name="Wu L."/>
            <person name="Ma J."/>
        </authorList>
    </citation>
    <scope>NUCLEOTIDE SEQUENCE [LARGE SCALE GENOMIC DNA]</scope>
    <source>
        <strain evidence="5">JCM 18961</strain>
    </source>
</reference>
<dbReference type="Proteomes" id="UP001500556">
    <property type="component" value="Unassembled WGS sequence"/>
</dbReference>
<gene>
    <name evidence="4" type="ORF">GCM10025782_21800</name>
</gene>
<evidence type="ECO:0000259" key="3">
    <source>
        <dbReference type="PROSITE" id="PS01031"/>
    </source>
</evidence>
<dbReference type="Gene3D" id="2.60.40.790">
    <property type="match status" value="1"/>
</dbReference>
<accession>A0ABP8Y8U6</accession>
<dbReference type="PANTHER" id="PTHR11527">
    <property type="entry name" value="HEAT-SHOCK PROTEIN 20 FAMILY MEMBER"/>
    <property type="match status" value="1"/>
</dbReference>
<dbReference type="InterPro" id="IPR031107">
    <property type="entry name" value="Small_HSP"/>
</dbReference>
<name>A0ABP8Y8U6_9MICO</name>
<dbReference type="EMBL" id="BAABLO010000010">
    <property type="protein sequence ID" value="GAA4723490.1"/>
    <property type="molecule type" value="Genomic_DNA"/>
</dbReference>
<evidence type="ECO:0000313" key="5">
    <source>
        <dbReference type="Proteomes" id="UP001500556"/>
    </source>
</evidence>
<comment type="caution">
    <text evidence="4">The sequence shown here is derived from an EMBL/GenBank/DDBJ whole genome shotgun (WGS) entry which is preliminary data.</text>
</comment>
<evidence type="ECO:0000256" key="1">
    <source>
        <dbReference type="PROSITE-ProRule" id="PRU00285"/>
    </source>
</evidence>
<protein>
    <recommendedName>
        <fullName evidence="3">SHSP domain-containing protein</fullName>
    </recommendedName>
</protein>
<keyword evidence="5" id="KW-1185">Reference proteome</keyword>
<dbReference type="InterPro" id="IPR008978">
    <property type="entry name" value="HSP20-like_chaperone"/>
</dbReference>
<feature type="domain" description="SHSP" evidence="3">
    <location>
        <begin position="26"/>
        <end position="134"/>
    </location>
</feature>